<evidence type="ECO:0000259" key="9">
    <source>
        <dbReference type="PROSITE" id="PS50048"/>
    </source>
</evidence>
<evidence type="ECO:0000259" key="10">
    <source>
        <dbReference type="PROSITE" id="PS50157"/>
    </source>
</evidence>
<dbReference type="PROSITE" id="PS50048">
    <property type="entry name" value="ZN2_CY6_FUNGAL_2"/>
    <property type="match status" value="1"/>
</dbReference>
<evidence type="ECO:0000313" key="12">
    <source>
        <dbReference type="Proteomes" id="UP000325395"/>
    </source>
</evidence>
<evidence type="ECO:0008006" key="13">
    <source>
        <dbReference type="Google" id="ProtNLM"/>
    </source>
</evidence>
<proteinExistence type="predicted"/>
<accession>A0ABQ6WTI3</accession>
<dbReference type="Gene3D" id="4.10.240.10">
    <property type="entry name" value="Zn(2)-C6 fungal-type DNA-binding domain"/>
    <property type="match status" value="1"/>
</dbReference>
<dbReference type="SMART" id="SM00066">
    <property type="entry name" value="GAL4"/>
    <property type="match status" value="1"/>
</dbReference>
<dbReference type="InterPro" id="IPR036236">
    <property type="entry name" value="Znf_C2H2_sf"/>
</dbReference>
<dbReference type="InterPro" id="IPR036864">
    <property type="entry name" value="Zn2-C6_fun-type_DNA-bd_sf"/>
</dbReference>
<keyword evidence="1" id="KW-0479">Metal-binding</keyword>
<dbReference type="Pfam" id="PF00172">
    <property type="entry name" value="Zn_clus"/>
    <property type="match status" value="1"/>
</dbReference>
<name>A0ABQ6WTI3_9EURO</name>
<dbReference type="Proteomes" id="UP000325395">
    <property type="component" value="Unassembled WGS sequence"/>
</dbReference>
<dbReference type="Pfam" id="PF00096">
    <property type="entry name" value="zf-C2H2"/>
    <property type="match status" value="1"/>
</dbReference>
<sequence length="607" mass="69033">MPASRQRYECGKCHQVYSTSSHLRRHEATHISGKRFLCQFCEQTFVRRDVLRRHFQSCKRRGSNPTPSEGRKGRKRKACDACVESRTQCDGELPCETCLHRGLKCSLSRKGEQDGKARRSQDGQEKPEDSNINRIPVHFLLNYTDPASRRLYDVQQMLTGCDKDLGKYASLGKCEMRNFDSATEQWMGLFHLFIDTAALDKSDQDQSLMYGLADTEELSNTVSRILGLIRHALKSEFDNKGQVTMKEAGRFFSPTNVTLFVKAFFEHSYKNTRFIHKASFNVNTISAQLLLSIALMGAICVSSQDASTAEVYSDVAEHLIFDGCEFGQVLNIDDPSLTKANMEILQAAMLIAIIQGSKNDVTIKRRIRTQRFPALVCAARALRLTQTTNDAVSDTESLELDRYFHKESLVRTMAWLYLVDSHLVVYYRNPPQFKIAEACFGLPQHEELYDTMDPSTWVNASQNATSHGPTLTLKSIIQRLMERDNGQFEELLSQPCTLFGLFLVLGSLHCILFDLQALGTCVDLSGPFGSLDVAFDRWKEMWDLTYTTVTPRDIRQSGFMVHSLELWWLGKKLIQKPGRICLESALAMDSTRTFHEMIRELKGFHQV</sequence>
<dbReference type="InterPro" id="IPR013087">
    <property type="entry name" value="Znf_C2H2_type"/>
</dbReference>
<keyword evidence="4" id="KW-0238">DNA-binding</keyword>
<keyword evidence="12" id="KW-1185">Reference proteome</keyword>
<reference evidence="11 12" key="1">
    <citation type="submission" date="2019-04" db="EMBL/GenBank/DDBJ databases">
        <authorList>
            <consortium name="DOE Joint Genome Institute"/>
            <person name="Mondo S."/>
            <person name="Kjaerbolling I."/>
            <person name="Vesth T."/>
            <person name="Frisvad J.C."/>
            <person name="Nybo J.L."/>
            <person name="Theobald S."/>
            <person name="Kildgaard S."/>
            <person name="Isbrandt T."/>
            <person name="Kuo A."/>
            <person name="Sato A."/>
            <person name="Lyhne E.K."/>
            <person name="Kogle M.E."/>
            <person name="Wiebenga A."/>
            <person name="Kun R.S."/>
            <person name="Lubbers R.J."/>
            <person name="Makela M.R."/>
            <person name="Barry K."/>
            <person name="Chovatia M."/>
            <person name="Clum A."/>
            <person name="Daum C."/>
            <person name="Haridas S."/>
            <person name="He G."/>
            <person name="LaButti K."/>
            <person name="Lipzen A."/>
            <person name="Riley R."/>
            <person name="Salamov A."/>
            <person name="Simmons B.A."/>
            <person name="Magnuson J.K."/>
            <person name="Henrissat B."/>
            <person name="Mortensen U.H."/>
            <person name="Larsen T.O."/>
            <person name="Devries R.P."/>
            <person name="Grigoriev I.V."/>
            <person name="Machida M."/>
            <person name="Baker S.E."/>
            <person name="Andersen M.R."/>
            <person name="Cantor M.N."/>
            <person name="Hua S.X."/>
        </authorList>
    </citation>
    <scope>NUCLEOTIDE SEQUENCE [LARGE SCALE GENOMIC DNA]</scope>
    <source>
        <strain evidence="11 12">CBS 117616</strain>
    </source>
</reference>
<dbReference type="SUPFAM" id="SSF57701">
    <property type="entry name" value="Zn2/Cys6 DNA-binding domain"/>
    <property type="match status" value="1"/>
</dbReference>
<evidence type="ECO:0000256" key="4">
    <source>
        <dbReference type="ARBA" id="ARBA00023125"/>
    </source>
</evidence>
<organism evidence="11 12">
    <name type="scientific">Aspergillus pseudocaelatus</name>
    <dbReference type="NCBI Taxonomy" id="1825620"/>
    <lineage>
        <taxon>Eukaryota</taxon>
        <taxon>Fungi</taxon>
        <taxon>Dikarya</taxon>
        <taxon>Ascomycota</taxon>
        <taxon>Pezizomycotina</taxon>
        <taxon>Eurotiomycetes</taxon>
        <taxon>Eurotiomycetidae</taxon>
        <taxon>Eurotiales</taxon>
        <taxon>Aspergillaceae</taxon>
        <taxon>Aspergillus</taxon>
        <taxon>Aspergillus subgen. Circumdati</taxon>
    </lineage>
</organism>
<gene>
    <name evidence="11" type="ORF">BDV36DRAFT_293310</name>
</gene>
<dbReference type="CDD" id="cd12148">
    <property type="entry name" value="fungal_TF_MHR"/>
    <property type="match status" value="1"/>
</dbReference>
<feature type="region of interest" description="Disordered" evidence="8">
    <location>
        <begin position="110"/>
        <end position="131"/>
    </location>
</feature>
<dbReference type="SUPFAM" id="SSF57667">
    <property type="entry name" value="beta-beta-alpha zinc fingers"/>
    <property type="match status" value="1"/>
</dbReference>
<keyword evidence="5" id="KW-0804">Transcription</keyword>
<dbReference type="InterPro" id="IPR001138">
    <property type="entry name" value="Zn2Cys6_DnaBD"/>
</dbReference>
<evidence type="ECO:0000256" key="1">
    <source>
        <dbReference type="ARBA" id="ARBA00022723"/>
    </source>
</evidence>
<evidence type="ECO:0000256" key="5">
    <source>
        <dbReference type="ARBA" id="ARBA00023163"/>
    </source>
</evidence>
<dbReference type="Gene3D" id="3.30.160.60">
    <property type="entry name" value="Classic Zinc Finger"/>
    <property type="match status" value="1"/>
</dbReference>
<keyword evidence="3" id="KW-0805">Transcription regulation</keyword>
<evidence type="ECO:0000256" key="8">
    <source>
        <dbReference type="SAM" id="MobiDB-lite"/>
    </source>
</evidence>
<evidence type="ECO:0000256" key="6">
    <source>
        <dbReference type="ARBA" id="ARBA00023242"/>
    </source>
</evidence>
<evidence type="ECO:0000313" key="11">
    <source>
        <dbReference type="EMBL" id="KAE8420422.1"/>
    </source>
</evidence>
<evidence type="ECO:0000256" key="7">
    <source>
        <dbReference type="PROSITE-ProRule" id="PRU00042"/>
    </source>
</evidence>
<keyword evidence="7" id="KW-0863">Zinc-finger</keyword>
<dbReference type="InterPro" id="IPR007219">
    <property type="entry name" value="XnlR_reg_dom"/>
</dbReference>
<feature type="domain" description="C2H2-type" evidence="10">
    <location>
        <begin position="8"/>
        <end position="35"/>
    </location>
</feature>
<dbReference type="CDD" id="cd00067">
    <property type="entry name" value="GAL4"/>
    <property type="match status" value="1"/>
</dbReference>
<dbReference type="PANTHER" id="PTHR47660">
    <property type="entry name" value="TRANSCRIPTION FACTOR WITH C2H2 AND ZN(2)-CYS(6) DNA BINDING DOMAIN (EUROFUNG)-RELATED-RELATED"/>
    <property type="match status" value="1"/>
</dbReference>
<dbReference type="EMBL" id="ML735709">
    <property type="protein sequence ID" value="KAE8420422.1"/>
    <property type="molecule type" value="Genomic_DNA"/>
</dbReference>
<protein>
    <recommendedName>
        <fullName evidence="13">Zn(2)-C6 fungal-type domain-containing protein</fullName>
    </recommendedName>
</protein>
<dbReference type="SMART" id="SM00355">
    <property type="entry name" value="ZnF_C2H2"/>
    <property type="match status" value="2"/>
</dbReference>
<keyword evidence="2" id="KW-0862">Zinc</keyword>
<evidence type="ECO:0000256" key="2">
    <source>
        <dbReference type="ARBA" id="ARBA00022833"/>
    </source>
</evidence>
<dbReference type="Pfam" id="PF04082">
    <property type="entry name" value="Fungal_trans"/>
    <property type="match status" value="1"/>
</dbReference>
<feature type="domain" description="C2H2-type" evidence="10">
    <location>
        <begin position="36"/>
        <end position="65"/>
    </location>
</feature>
<keyword evidence="6" id="KW-0539">Nucleus</keyword>
<evidence type="ECO:0000256" key="3">
    <source>
        <dbReference type="ARBA" id="ARBA00023015"/>
    </source>
</evidence>
<dbReference type="PROSITE" id="PS50157">
    <property type="entry name" value="ZINC_FINGER_C2H2_2"/>
    <property type="match status" value="2"/>
</dbReference>
<feature type="domain" description="Zn(2)-C6 fungal-type" evidence="9">
    <location>
        <begin position="78"/>
        <end position="107"/>
    </location>
</feature>
<dbReference type="PROSITE" id="PS00028">
    <property type="entry name" value="ZINC_FINGER_C2H2_1"/>
    <property type="match status" value="1"/>
</dbReference>